<evidence type="ECO:0000313" key="4">
    <source>
        <dbReference type="Proteomes" id="UP001250698"/>
    </source>
</evidence>
<feature type="compositionally biased region" description="Pro residues" evidence="2">
    <location>
        <begin position="375"/>
        <end position="391"/>
    </location>
</feature>
<dbReference type="Proteomes" id="UP001250698">
    <property type="component" value="Unassembled WGS sequence"/>
</dbReference>
<dbReference type="PANTHER" id="PTHR37841">
    <property type="entry name" value="GLR2918 PROTEIN"/>
    <property type="match status" value="1"/>
</dbReference>
<feature type="compositionally biased region" description="Low complexity" evidence="2">
    <location>
        <begin position="409"/>
        <end position="420"/>
    </location>
</feature>
<dbReference type="Pfam" id="PF14903">
    <property type="entry name" value="WG_beta_rep"/>
    <property type="match status" value="2"/>
</dbReference>
<gene>
    <name evidence="3" type="ORF">ROI90_05005</name>
</gene>
<evidence type="ECO:0000313" key="3">
    <source>
        <dbReference type="EMBL" id="MDU0369745.1"/>
    </source>
</evidence>
<feature type="compositionally biased region" description="Low complexity" evidence="2">
    <location>
        <begin position="365"/>
        <end position="374"/>
    </location>
</feature>
<name>A0ABU3TEE8_9BACT</name>
<evidence type="ECO:0000256" key="2">
    <source>
        <dbReference type="SAM" id="MobiDB-lite"/>
    </source>
</evidence>
<reference evidence="3 4" key="1">
    <citation type="submission" date="2023-10" db="EMBL/GenBank/DDBJ databases">
        <title>Hymenobacter endophyticus sp. nov., an isolate from the leaf tissues of wheat.</title>
        <authorList>
            <person name="Dai Y."/>
        </authorList>
    </citation>
    <scope>NUCLEOTIDE SEQUENCE [LARGE SCALE GENOMIC DNA]</scope>
    <source>
        <strain evidence="3 4">ZK17L-C2</strain>
    </source>
</reference>
<organism evidence="3 4">
    <name type="scientific">Hymenobacter endophyticus</name>
    <dbReference type="NCBI Taxonomy" id="3076335"/>
    <lineage>
        <taxon>Bacteria</taxon>
        <taxon>Pseudomonadati</taxon>
        <taxon>Bacteroidota</taxon>
        <taxon>Cytophagia</taxon>
        <taxon>Cytophagales</taxon>
        <taxon>Hymenobacteraceae</taxon>
        <taxon>Hymenobacter</taxon>
    </lineage>
</organism>
<dbReference type="PANTHER" id="PTHR37841:SF1">
    <property type="entry name" value="DUF3298 DOMAIN-CONTAINING PROTEIN"/>
    <property type="match status" value="1"/>
</dbReference>
<proteinExistence type="predicted"/>
<dbReference type="InterPro" id="IPR032774">
    <property type="entry name" value="WG_beta_rep"/>
</dbReference>
<dbReference type="EMBL" id="JAWDJT010000002">
    <property type="protein sequence ID" value="MDU0369745.1"/>
    <property type="molecule type" value="Genomic_DNA"/>
</dbReference>
<dbReference type="RefSeq" id="WP_315997236.1">
    <property type="nucleotide sequence ID" value="NZ_JAWDJT010000002.1"/>
</dbReference>
<sequence>MLHTYLSAPFTSPTRRQQFEAVAAALQTDTAAPFTVLLGNVDVGTPDFLDALILRPRSITLVQLIPQGGLLTMTDLRAGMWYLDGTPLELPNGAINPFGRFERQRVALADWLAQYLPADAANLQFISGLALFGAPVRFGPEVENHMATVPTASQFHLLPDPTQFTRRLARLTTPEIELTEADLEPLLHEVEWLPADGAAAAASTPEQPGASGLLRQKAGQLWRWLGAEDLDHLDRTSSGYEIDLDARNQEKQELENLRTQMQQDLQQQLSALATREAERERRITQLQQQLSAAPVAPEAPDIQAQLAAEKREKDVLESSMHTYRQELETRNQELGQKIQQLENLIERLAAAPVAPPAAATTIPDPAAAAATSTTPPAPPMPAVQPSVPPQPRASLAAPWQPATPPPAAKPTTAGPKGTGTRDQVGRPSSAVAGSFAGWLRWWPVLWRRVSQQLTKLPAFAAGRPRAGVLAGGVAAAVLLMLVLWRCNRSEAPVAFTENGLTGLLAADGDTLLPARYTSIGAFQEERAVVEKEGVFGFVQADGTEVIPPAYDALYPYADGYARARMGGLYTFLTKEGAEFSSYYYAARDFAEGRAAVLDHRGWHYISGPEEPAQPVIFQEAYSFQQELARVKTGGQFTFITPAYLADTTEGTSPFGRYTSATDFDEQGRARVVQNGRTFWLDRNGEEVKE</sequence>
<comment type="caution">
    <text evidence="3">The sequence shown here is derived from an EMBL/GenBank/DDBJ whole genome shotgun (WGS) entry which is preliminary data.</text>
</comment>
<accession>A0ABU3TEE8</accession>
<feature type="region of interest" description="Disordered" evidence="2">
    <location>
        <begin position="365"/>
        <end position="428"/>
    </location>
</feature>
<feature type="coiled-coil region" evidence="1">
    <location>
        <begin position="306"/>
        <end position="351"/>
    </location>
</feature>
<protein>
    <submittedName>
        <fullName evidence="3">WG repeat-containing protein</fullName>
    </submittedName>
</protein>
<keyword evidence="4" id="KW-1185">Reference proteome</keyword>
<keyword evidence="1" id="KW-0175">Coiled coil</keyword>
<feature type="coiled-coil region" evidence="1">
    <location>
        <begin position="244"/>
        <end position="271"/>
    </location>
</feature>
<evidence type="ECO:0000256" key="1">
    <source>
        <dbReference type="SAM" id="Coils"/>
    </source>
</evidence>